<accession>A0A1R3RBT9</accession>
<dbReference type="GO" id="GO:0009116">
    <property type="term" value="P:nucleoside metabolic process"/>
    <property type="evidence" value="ECO:0007669"/>
    <property type="project" value="InterPro"/>
</dbReference>
<dbReference type="SUPFAM" id="SSF53167">
    <property type="entry name" value="Purine and uridine phosphorylases"/>
    <property type="match status" value="1"/>
</dbReference>
<feature type="non-terminal residue" evidence="2">
    <location>
        <position position="322"/>
    </location>
</feature>
<dbReference type="VEuPathDB" id="FungiDB:ASPCADRAFT_16896"/>
<dbReference type="Pfam" id="PF01048">
    <property type="entry name" value="PNP_UDP_1"/>
    <property type="match status" value="1"/>
</dbReference>
<dbReference type="AlphaFoldDB" id="A0A1R3RBT9"/>
<dbReference type="Gene3D" id="3.40.50.1580">
    <property type="entry name" value="Nucleoside phosphorylase domain"/>
    <property type="match status" value="1"/>
</dbReference>
<evidence type="ECO:0000259" key="1">
    <source>
        <dbReference type="Pfam" id="PF01048"/>
    </source>
</evidence>
<dbReference type="InterPro" id="IPR035994">
    <property type="entry name" value="Nucleoside_phosphorylase_sf"/>
</dbReference>
<dbReference type="OrthoDB" id="1577640at2759"/>
<gene>
    <name evidence="2" type="ORF">ASPCADRAFT_16896</name>
</gene>
<feature type="domain" description="Nucleoside phosphorylase" evidence="1">
    <location>
        <begin position="48"/>
        <end position="302"/>
    </location>
</feature>
<dbReference type="InterPro" id="IPR000845">
    <property type="entry name" value="Nucleoside_phosphorylase_d"/>
</dbReference>
<sequence length="322" mass="35181">NLLRVERSPNVLPMAPTSPPGSCDFTVGWICALLIEYIAALEVLDETYEDNTGVLQAQGDYNVYTQGRIGNHHVVVVCLPAESYGLVSASGVVTSMRSSFPSIRFALMVGIAGGSPRSGEDVRLGDVVIGTQVIPYLFGKQTPTGHEYTGHVPRPPEILLCRVNPLKHRTMTQLSIEQLVDDKIARMSSQMKHRFQRPVQTSDRLYSSEYLHNEACDCIGSTSRLSGRIVAREARVQGSRVVVHSGRIASGDQVIKDARIRDSYSNQLKTLCFDMESAALTNIGALGIRGICDYADSHKNDQWHGYAAIAAAVCAVEFLKSV</sequence>
<keyword evidence="3" id="KW-1185">Reference proteome</keyword>
<feature type="non-terminal residue" evidence="2">
    <location>
        <position position="1"/>
    </location>
</feature>
<name>A0A1R3RBT9_ASPC5</name>
<dbReference type="InterPro" id="IPR053137">
    <property type="entry name" value="NLR-like"/>
</dbReference>
<dbReference type="GO" id="GO:0003824">
    <property type="term" value="F:catalytic activity"/>
    <property type="evidence" value="ECO:0007669"/>
    <property type="project" value="InterPro"/>
</dbReference>
<dbReference type="EMBL" id="KV907509">
    <property type="protein sequence ID" value="OOF91948.1"/>
    <property type="molecule type" value="Genomic_DNA"/>
</dbReference>
<organism evidence="2 3">
    <name type="scientific">Aspergillus carbonarius (strain ITEM 5010)</name>
    <dbReference type="NCBI Taxonomy" id="602072"/>
    <lineage>
        <taxon>Eukaryota</taxon>
        <taxon>Fungi</taxon>
        <taxon>Dikarya</taxon>
        <taxon>Ascomycota</taxon>
        <taxon>Pezizomycotina</taxon>
        <taxon>Eurotiomycetes</taxon>
        <taxon>Eurotiomycetidae</taxon>
        <taxon>Eurotiales</taxon>
        <taxon>Aspergillaceae</taxon>
        <taxon>Aspergillus</taxon>
        <taxon>Aspergillus subgen. Circumdati</taxon>
    </lineage>
</organism>
<evidence type="ECO:0000313" key="2">
    <source>
        <dbReference type="EMBL" id="OOF91948.1"/>
    </source>
</evidence>
<evidence type="ECO:0000313" key="3">
    <source>
        <dbReference type="Proteomes" id="UP000188318"/>
    </source>
</evidence>
<dbReference type="OMA" id="YLHEDAC"/>
<dbReference type="PANTHER" id="PTHR46082:SF11">
    <property type="entry name" value="AAA+ ATPASE DOMAIN-CONTAINING PROTEIN-RELATED"/>
    <property type="match status" value="1"/>
</dbReference>
<dbReference type="PANTHER" id="PTHR46082">
    <property type="entry name" value="ATP/GTP-BINDING PROTEIN-RELATED"/>
    <property type="match status" value="1"/>
</dbReference>
<protein>
    <recommendedName>
        <fullName evidence="1">Nucleoside phosphorylase domain-containing protein</fullName>
    </recommendedName>
</protein>
<dbReference type="Proteomes" id="UP000188318">
    <property type="component" value="Unassembled WGS sequence"/>
</dbReference>
<reference evidence="3" key="1">
    <citation type="journal article" date="2017" name="Genome Biol.">
        <title>Comparative genomics reveals high biological diversity and specific adaptations in the industrially and medically important fungal genus Aspergillus.</title>
        <authorList>
            <person name="de Vries R.P."/>
            <person name="Riley R."/>
            <person name="Wiebenga A."/>
            <person name="Aguilar-Osorio G."/>
            <person name="Amillis S."/>
            <person name="Uchima C.A."/>
            <person name="Anderluh G."/>
            <person name="Asadollahi M."/>
            <person name="Askin M."/>
            <person name="Barry K."/>
            <person name="Battaglia E."/>
            <person name="Bayram O."/>
            <person name="Benocci T."/>
            <person name="Braus-Stromeyer S.A."/>
            <person name="Caldana C."/>
            <person name="Canovas D."/>
            <person name="Cerqueira G.C."/>
            <person name="Chen F."/>
            <person name="Chen W."/>
            <person name="Choi C."/>
            <person name="Clum A."/>
            <person name="Dos Santos R.A."/>
            <person name="Damasio A.R."/>
            <person name="Diallinas G."/>
            <person name="Emri T."/>
            <person name="Fekete E."/>
            <person name="Flipphi M."/>
            <person name="Freyberg S."/>
            <person name="Gallo A."/>
            <person name="Gournas C."/>
            <person name="Habgood R."/>
            <person name="Hainaut M."/>
            <person name="Harispe M.L."/>
            <person name="Henrissat B."/>
            <person name="Hilden K.S."/>
            <person name="Hope R."/>
            <person name="Hossain A."/>
            <person name="Karabika E."/>
            <person name="Karaffa L."/>
            <person name="Karanyi Z."/>
            <person name="Krasevec N."/>
            <person name="Kuo A."/>
            <person name="Kusch H."/>
            <person name="LaButti K."/>
            <person name="Lagendijk E.L."/>
            <person name="Lapidus A."/>
            <person name="Levasseur A."/>
            <person name="Lindquist E."/>
            <person name="Lipzen A."/>
            <person name="Logrieco A.F."/>
            <person name="MacCabe A."/>
            <person name="Maekelae M.R."/>
            <person name="Malavazi I."/>
            <person name="Melin P."/>
            <person name="Meyer V."/>
            <person name="Mielnichuk N."/>
            <person name="Miskei M."/>
            <person name="Molnar A.P."/>
            <person name="Mule G."/>
            <person name="Ngan C.Y."/>
            <person name="Orejas M."/>
            <person name="Orosz E."/>
            <person name="Ouedraogo J.P."/>
            <person name="Overkamp K.M."/>
            <person name="Park H.-S."/>
            <person name="Perrone G."/>
            <person name="Piumi F."/>
            <person name="Punt P.J."/>
            <person name="Ram A.F."/>
            <person name="Ramon A."/>
            <person name="Rauscher S."/>
            <person name="Record E."/>
            <person name="Riano-Pachon D.M."/>
            <person name="Robert V."/>
            <person name="Roehrig J."/>
            <person name="Ruller R."/>
            <person name="Salamov A."/>
            <person name="Salih N.S."/>
            <person name="Samson R.A."/>
            <person name="Sandor E."/>
            <person name="Sanguinetti M."/>
            <person name="Schuetze T."/>
            <person name="Sepcic K."/>
            <person name="Shelest E."/>
            <person name="Sherlock G."/>
            <person name="Sophianopoulou V."/>
            <person name="Squina F.M."/>
            <person name="Sun H."/>
            <person name="Susca A."/>
            <person name="Todd R.B."/>
            <person name="Tsang A."/>
            <person name="Unkles S.E."/>
            <person name="van de Wiele N."/>
            <person name="van Rossen-Uffink D."/>
            <person name="Oliveira J.V."/>
            <person name="Vesth T.C."/>
            <person name="Visser J."/>
            <person name="Yu J.-H."/>
            <person name="Zhou M."/>
            <person name="Andersen M.R."/>
            <person name="Archer D.B."/>
            <person name="Baker S.E."/>
            <person name="Benoit I."/>
            <person name="Brakhage A.A."/>
            <person name="Braus G.H."/>
            <person name="Fischer R."/>
            <person name="Frisvad J.C."/>
            <person name="Goldman G.H."/>
            <person name="Houbraken J."/>
            <person name="Oakley B."/>
            <person name="Pocsi I."/>
            <person name="Scazzocchio C."/>
            <person name="Seiboth B."/>
            <person name="vanKuyk P.A."/>
            <person name="Wortman J."/>
            <person name="Dyer P.S."/>
            <person name="Grigoriev I.V."/>
        </authorList>
    </citation>
    <scope>NUCLEOTIDE SEQUENCE [LARGE SCALE GENOMIC DNA]</scope>
    <source>
        <strain evidence="3">ITEM 5010</strain>
    </source>
</reference>
<proteinExistence type="predicted"/>